<protein>
    <submittedName>
        <fullName evidence="1">Glycoside hydrolase family 43 protein</fullName>
    </submittedName>
</protein>
<proteinExistence type="predicted"/>
<evidence type="ECO:0000313" key="2">
    <source>
        <dbReference type="Proteomes" id="UP001429745"/>
    </source>
</evidence>
<accession>A0ABX1KAS0</accession>
<dbReference type="SUPFAM" id="SSF75005">
    <property type="entry name" value="Arabinanase/levansucrase/invertase"/>
    <property type="match status" value="1"/>
</dbReference>
<dbReference type="GO" id="GO:0016787">
    <property type="term" value="F:hydrolase activity"/>
    <property type="evidence" value="ECO:0007669"/>
    <property type="project" value="UniProtKB-KW"/>
</dbReference>
<comment type="caution">
    <text evidence="1">The sequence shown here is derived from an EMBL/GenBank/DDBJ whole genome shotgun (WGS) entry which is preliminary data.</text>
</comment>
<gene>
    <name evidence="1" type="ORF">HF576_05125</name>
</gene>
<name>A0ABX1KAS0_9MICO</name>
<dbReference type="EMBL" id="JABACI010000001">
    <property type="protein sequence ID" value="NLP83220.1"/>
    <property type="molecule type" value="Genomic_DNA"/>
</dbReference>
<dbReference type="InterPro" id="IPR050727">
    <property type="entry name" value="GH43_arabinanases"/>
</dbReference>
<dbReference type="RefSeq" id="WP_168911653.1">
    <property type="nucleotide sequence ID" value="NZ_JABACI010000001.1"/>
</dbReference>
<dbReference type="InterPro" id="IPR023296">
    <property type="entry name" value="Glyco_hydro_beta-prop_sf"/>
</dbReference>
<dbReference type="Gene3D" id="2.115.10.20">
    <property type="entry name" value="Glycosyl hydrolase domain, family 43"/>
    <property type="match status" value="1"/>
</dbReference>
<organism evidence="1 2">
    <name type="scientific">Microbacterium salsuginis</name>
    <dbReference type="NCBI Taxonomy" id="2722803"/>
    <lineage>
        <taxon>Bacteria</taxon>
        <taxon>Bacillati</taxon>
        <taxon>Actinomycetota</taxon>
        <taxon>Actinomycetes</taxon>
        <taxon>Micrococcales</taxon>
        <taxon>Microbacteriaceae</taxon>
        <taxon>Microbacterium</taxon>
    </lineage>
</organism>
<reference evidence="1 2" key="1">
    <citation type="submission" date="2020-04" db="EMBL/GenBank/DDBJ databases">
        <title>CFH 90308 Microbacterium sp.</title>
        <authorList>
            <person name="Nie G."/>
            <person name="Ming H."/>
            <person name="Xia T."/>
        </authorList>
    </citation>
    <scope>NUCLEOTIDE SEQUENCE [LARGE SCALE GENOMIC DNA]</scope>
    <source>
        <strain evidence="1 2">CFH 90308</strain>
    </source>
</reference>
<dbReference type="CDD" id="cd08983">
    <property type="entry name" value="GH43_Bt3655-like"/>
    <property type="match status" value="1"/>
</dbReference>
<dbReference type="PANTHER" id="PTHR43301">
    <property type="entry name" value="ARABINAN ENDO-1,5-ALPHA-L-ARABINOSIDASE"/>
    <property type="match status" value="1"/>
</dbReference>
<keyword evidence="2" id="KW-1185">Reference proteome</keyword>
<sequence length="344" mass="38119">MTASAEAEPYAAYLFAHFVGEDGPDAEQVHFAVSRGETLTEWDLLAGGAPVLRSQVGTGGVRDPFLLRLRDGRGFVLLATDLQVYGIGHFRDAQEHGSSSLLIWESEDLVTWEGPRRIEAISPDRAGNAWAPEAVWCDEAQTYAVYWASNLYDESVAERRSTDSYNRMMIATTHDFVTFSEPGVWVDVRRGPGYGTIDSTVVRHGGTYYRFTKDEQPEIMQVFQERSPELLRETTDAAGSAWALVAERIGSEHVSHGEGPIVVRSLVDDRWFLLLDWPPYGGGEGYVLFETDDLDSGRWTPADRLPPRFRHGSIIPITAAERERLRAGFPPGVPAEAAARSGAM</sequence>
<dbReference type="Proteomes" id="UP001429745">
    <property type="component" value="Unassembled WGS sequence"/>
</dbReference>
<dbReference type="PANTHER" id="PTHR43301:SF3">
    <property type="entry name" value="ARABINAN ENDO-1,5-ALPHA-L-ARABINOSIDASE A-RELATED"/>
    <property type="match status" value="1"/>
</dbReference>
<keyword evidence="1" id="KW-0378">Hydrolase</keyword>
<evidence type="ECO:0000313" key="1">
    <source>
        <dbReference type="EMBL" id="NLP83220.1"/>
    </source>
</evidence>